<dbReference type="InterPro" id="IPR036388">
    <property type="entry name" value="WH-like_DNA-bd_sf"/>
</dbReference>
<dbReference type="Pfam" id="PF02082">
    <property type="entry name" value="Rrf2"/>
    <property type="match status" value="1"/>
</dbReference>
<dbReference type="Gene3D" id="1.10.10.10">
    <property type="entry name" value="Winged helix-like DNA-binding domain superfamily/Winged helix DNA-binding domain"/>
    <property type="match status" value="1"/>
</dbReference>
<dbReference type="OrthoDB" id="9795923at2"/>
<name>A0A502BKR2_9HYPH</name>
<dbReference type="PANTHER" id="PTHR33221:SF4">
    <property type="entry name" value="HTH-TYPE TRANSCRIPTIONAL REPRESSOR NSRR"/>
    <property type="match status" value="1"/>
</dbReference>
<protein>
    <submittedName>
        <fullName evidence="2">Rrf2 family transcriptional regulator</fullName>
    </submittedName>
</protein>
<dbReference type="PANTHER" id="PTHR33221">
    <property type="entry name" value="WINGED HELIX-TURN-HELIX TRANSCRIPTIONAL REGULATOR, RRF2 FAMILY"/>
    <property type="match status" value="1"/>
</dbReference>
<proteinExistence type="predicted"/>
<organism evidence="2 3">
    <name type="scientific">Brucella gallinifaecis</name>
    <dbReference type="NCBI Taxonomy" id="215590"/>
    <lineage>
        <taxon>Bacteria</taxon>
        <taxon>Pseudomonadati</taxon>
        <taxon>Pseudomonadota</taxon>
        <taxon>Alphaproteobacteria</taxon>
        <taxon>Hyphomicrobiales</taxon>
        <taxon>Brucellaceae</taxon>
        <taxon>Brucella/Ochrobactrum group</taxon>
        <taxon>Brucella</taxon>
    </lineage>
</organism>
<dbReference type="RefSeq" id="WP_140905766.1">
    <property type="nucleotide sequence ID" value="NZ_JBHTMD010000001.1"/>
</dbReference>
<dbReference type="Proteomes" id="UP000315388">
    <property type="component" value="Unassembled WGS sequence"/>
</dbReference>
<evidence type="ECO:0000313" key="3">
    <source>
        <dbReference type="Proteomes" id="UP000315388"/>
    </source>
</evidence>
<sequence>MRLTLYTDFSLRVLIHLALHRERLCSIREISNSYAISHNHLTKVVKGLVDDGFIETIRGRSGGLRLARAPDKITVGQVVRRTEEGLQLADCPDCVLSQACGLTGVLAKGVEAMLAVFDGYTVEDLLTDKVVLRRLTKQQSPLGFSVT</sequence>
<dbReference type="EMBL" id="VEWJ01000010">
    <property type="protein sequence ID" value="TPF74560.1"/>
    <property type="molecule type" value="Genomic_DNA"/>
</dbReference>
<evidence type="ECO:0000313" key="2">
    <source>
        <dbReference type="EMBL" id="TPF74560.1"/>
    </source>
</evidence>
<gene>
    <name evidence="2" type="ORF">FHY56_13910</name>
</gene>
<keyword evidence="3" id="KW-1185">Reference proteome</keyword>
<dbReference type="GO" id="GO:0003700">
    <property type="term" value="F:DNA-binding transcription factor activity"/>
    <property type="evidence" value="ECO:0007669"/>
    <property type="project" value="TreeGrafter"/>
</dbReference>
<dbReference type="AlphaFoldDB" id="A0A502BKR2"/>
<keyword evidence="1" id="KW-0238">DNA-binding</keyword>
<dbReference type="PROSITE" id="PS51197">
    <property type="entry name" value="HTH_RRF2_2"/>
    <property type="match status" value="1"/>
</dbReference>
<dbReference type="NCBIfam" id="TIGR00738">
    <property type="entry name" value="rrf2_super"/>
    <property type="match status" value="1"/>
</dbReference>
<dbReference type="InterPro" id="IPR000944">
    <property type="entry name" value="Tscrpt_reg_Rrf2"/>
</dbReference>
<comment type="caution">
    <text evidence="2">The sequence shown here is derived from an EMBL/GenBank/DDBJ whole genome shotgun (WGS) entry which is preliminary data.</text>
</comment>
<accession>A0A502BKR2</accession>
<dbReference type="InterPro" id="IPR036390">
    <property type="entry name" value="WH_DNA-bd_sf"/>
</dbReference>
<reference evidence="2 3" key="1">
    <citation type="journal article" date="2003" name="Int. J. Syst. Evol. Microbiol.">
        <title>Towards a standardized format for the description of a novel species (of an established genus): Ochrobactrum gallinifaecis sp. nov.</title>
        <authorList>
            <person name="Kampfer P."/>
            <person name="Buczolits S."/>
            <person name="Albrecht A."/>
            <person name="Busse H.J."/>
            <person name="Stackebrandt E."/>
        </authorList>
    </citation>
    <scope>NUCLEOTIDE SEQUENCE [LARGE SCALE GENOMIC DNA]</scope>
    <source>
        <strain evidence="2 3">ISO 196</strain>
    </source>
</reference>
<dbReference type="GO" id="GO:0003677">
    <property type="term" value="F:DNA binding"/>
    <property type="evidence" value="ECO:0007669"/>
    <property type="project" value="UniProtKB-KW"/>
</dbReference>
<dbReference type="GO" id="GO:0005829">
    <property type="term" value="C:cytosol"/>
    <property type="evidence" value="ECO:0007669"/>
    <property type="project" value="TreeGrafter"/>
</dbReference>
<evidence type="ECO:0000256" key="1">
    <source>
        <dbReference type="ARBA" id="ARBA00023125"/>
    </source>
</evidence>
<dbReference type="SUPFAM" id="SSF46785">
    <property type="entry name" value="Winged helix' DNA-binding domain"/>
    <property type="match status" value="1"/>
</dbReference>